<organism evidence="7 8">
    <name type="scientific">Platanthera zijinensis</name>
    <dbReference type="NCBI Taxonomy" id="2320716"/>
    <lineage>
        <taxon>Eukaryota</taxon>
        <taxon>Viridiplantae</taxon>
        <taxon>Streptophyta</taxon>
        <taxon>Embryophyta</taxon>
        <taxon>Tracheophyta</taxon>
        <taxon>Spermatophyta</taxon>
        <taxon>Magnoliopsida</taxon>
        <taxon>Liliopsida</taxon>
        <taxon>Asparagales</taxon>
        <taxon>Orchidaceae</taxon>
        <taxon>Orchidoideae</taxon>
        <taxon>Orchideae</taxon>
        <taxon>Orchidinae</taxon>
        <taxon>Platanthera</taxon>
    </lineage>
</organism>
<dbReference type="InterPro" id="IPR050800">
    <property type="entry name" value="ARTD/PARP"/>
</dbReference>
<dbReference type="EC" id="2.4.2.-" evidence="4"/>
<name>A0AAP0G338_9ASPA</name>
<dbReference type="GO" id="GO:1990404">
    <property type="term" value="F:NAD+-protein mono-ADP-ribosyltransferase activity"/>
    <property type="evidence" value="ECO:0007669"/>
    <property type="project" value="TreeGrafter"/>
</dbReference>
<evidence type="ECO:0000256" key="3">
    <source>
        <dbReference type="ARBA" id="ARBA00023027"/>
    </source>
</evidence>
<dbReference type="PROSITE" id="PS51977">
    <property type="entry name" value="WGR"/>
    <property type="match status" value="1"/>
</dbReference>
<dbReference type="CDD" id="cd09272">
    <property type="entry name" value="RNase_HI_RT_Ty1"/>
    <property type="match status" value="1"/>
</dbReference>
<dbReference type="InterPro" id="IPR012317">
    <property type="entry name" value="Poly(ADP-ribose)pol_cat_dom"/>
</dbReference>
<dbReference type="SUPFAM" id="SSF56399">
    <property type="entry name" value="ADP-ribosylation"/>
    <property type="match status" value="1"/>
</dbReference>
<keyword evidence="8" id="KW-1185">Reference proteome</keyword>
<evidence type="ECO:0000259" key="6">
    <source>
        <dbReference type="PROSITE" id="PS51977"/>
    </source>
</evidence>
<protein>
    <recommendedName>
        <fullName evidence="4">Poly [ADP-ribose] polymerase</fullName>
        <shortName evidence="4">PARP</shortName>
        <ecNumber evidence="4">2.4.2.-</ecNumber>
    </recommendedName>
</protein>
<dbReference type="PANTHER" id="PTHR10459:SF80">
    <property type="entry name" value="POLY [ADP-RIBOSE] POLYMERASE 1"/>
    <property type="match status" value="1"/>
</dbReference>
<dbReference type="InterPro" id="IPR036930">
    <property type="entry name" value="WGR_dom_sf"/>
</dbReference>
<evidence type="ECO:0000256" key="1">
    <source>
        <dbReference type="ARBA" id="ARBA00022676"/>
    </source>
</evidence>
<dbReference type="GO" id="GO:0005730">
    <property type="term" value="C:nucleolus"/>
    <property type="evidence" value="ECO:0007669"/>
    <property type="project" value="TreeGrafter"/>
</dbReference>
<dbReference type="PANTHER" id="PTHR10459">
    <property type="entry name" value="DNA LIGASE"/>
    <property type="match status" value="1"/>
</dbReference>
<dbReference type="SMART" id="SM00773">
    <property type="entry name" value="WGR"/>
    <property type="match status" value="1"/>
</dbReference>
<dbReference type="SUPFAM" id="SSF142921">
    <property type="entry name" value="WGR domain-like"/>
    <property type="match status" value="1"/>
</dbReference>
<comment type="caution">
    <text evidence="7">The sequence shown here is derived from an EMBL/GenBank/DDBJ whole genome shotgun (WGS) entry which is preliminary data.</text>
</comment>
<dbReference type="Gene3D" id="3.90.228.10">
    <property type="match status" value="1"/>
</dbReference>
<dbReference type="PROSITE" id="PS51059">
    <property type="entry name" value="PARP_CATALYTIC"/>
    <property type="match status" value="1"/>
</dbReference>
<feature type="domain" description="WGR" evidence="6">
    <location>
        <begin position="210"/>
        <end position="301"/>
    </location>
</feature>
<sequence>MSQAICKRLRLNSILRDLGLQDGKLIRLYRDNKDAIDIAHNLVEYNQTKHVEIDRYFIKDHLEKGNVCILFVQSQGQLADIFTKCLSCDIFKENLEGRVELNHLKWLGDKDRVDLDCRTDNLGAESRNYECWEDILEIRNVFLWDIPLGNRETGWEKASRLCFWRVWSEARLAVDLGRGFRCGDGWNSRLETVARWMGKICMKLEVSWISSEGYQQGRARLEFVDSGLYYILQVIQEDRGSDCYVFRKWGRVGNDKIGGNKLEEMSKSESILAFKRLFLEKTGNSWEAWEQGNFEKQPGRFCPLDIDYGVDEKPKKNGPKNIKSKLAPLVEGLMKMLFNVETYRCFRVTMRSCVRILEAGKQPLAKLQGKAQHSSRAAMLEFQIDMTEMPLGKLSKKNIQKDALQDIEIASSLVGFDGENDDTLDEKYLKLQCEIAPLPHDSEDFQMVKNYLLNTHAPTHKDWRLELEDVFTLDRKGEFDKYATYRDKLKNKMLLWHG</sequence>
<evidence type="ECO:0000313" key="8">
    <source>
        <dbReference type="Proteomes" id="UP001418222"/>
    </source>
</evidence>
<keyword evidence="1 4" id="KW-0328">Glycosyltransferase</keyword>
<dbReference type="AlphaFoldDB" id="A0AAP0G338"/>
<feature type="domain" description="PARP catalytic" evidence="5">
    <location>
        <begin position="422"/>
        <end position="498"/>
    </location>
</feature>
<dbReference type="GO" id="GO:0006302">
    <property type="term" value="P:double-strand break repair"/>
    <property type="evidence" value="ECO:0007669"/>
    <property type="project" value="TreeGrafter"/>
</dbReference>
<dbReference type="InterPro" id="IPR036616">
    <property type="entry name" value="Poly(ADP-ribose)pol_reg_dom_sf"/>
</dbReference>
<dbReference type="Proteomes" id="UP001418222">
    <property type="component" value="Unassembled WGS sequence"/>
</dbReference>
<evidence type="ECO:0000259" key="5">
    <source>
        <dbReference type="PROSITE" id="PS51059"/>
    </source>
</evidence>
<dbReference type="Pfam" id="PF00644">
    <property type="entry name" value="PARP"/>
    <property type="match status" value="1"/>
</dbReference>
<dbReference type="CDD" id="cd08001">
    <property type="entry name" value="WGR_PARP1_like"/>
    <property type="match status" value="1"/>
</dbReference>
<keyword evidence="3 4" id="KW-0520">NAD</keyword>
<evidence type="ECO:0000256" key="4">
    <source>
        <dbReference type="RuleBase" id="RU362114"/>
    </source>
</evidence>
<evidence type="ECO:0000313" key="7">
    <source>
        <dbReference type="EMBL" id="KAK8935340.1"/>
    </source>
</evidence>
<dbReference type="GO" id="GO:0070212">
    <property type="term" value="P:protein poly-ADP-ribosylation"/>
    <property type="evidence" value="ECO:0007669"/>
    <property type="project" value="TreeGrafter"/>
</dbReference>
<gene>
    <name evidence="7" type="primary">PARP1</name>
    <name evidence="7" type="ORF">KSP39_PZI013298</name>
</gene>
<dbReference type="InterPro" id="IPR008893">
    <property type="entry name" value="WGR_domain"/>
</dbReference>
<dbReference type="Pfam" id="PF05406">
    <property type="entry name" value="WGR"/>
    <property type="match status" value="1"/>
</dbReference>
<evidence type="ECO:0000256" key="2">
    <source>
        <dbReference type="ARBA" id="ARBA00022679"/>
    </source>
</evidence>
<proteinExistence type="predicted"/>
<dbReference type="SUPFAM" id="SSF47587">
    <property type="entry name" value="Domain of poly(ADP-ribose) polymerase"/>
    <property type="match status" value="1"/>
</dbReference>
<reference evidence="7 8" key="1">
    <citation type="journal article" date="2022" name="Nat. Plants">
        <title>Genomes of leafy and leafless Platanthera orchids illuminate the evolution of mycoheterotrophy.</title>
        <authorList>
            <person name="Li M.H."/>
            <person name="Liu K.W."/>
            <person name="Li Z."/>
            <person name="Lu H.C."/>
            <person name="Ye Q.L."/>
            <person name="Zhang D."/>
            <person name="Wang J.Y."/>
            <person name="Li Y.F."/>
            <person name="Zhong Z.M."/>
            <person name="Liu X."/>
            <person name="Yu X."/>
            <person name="Liu D.K."/>
            <person name="Tu X.D."/>
            <person name="Liu B."/>
            <person name="Hao Y."/>
            <person name="Liao X.Y."/>
            <person name="Jiang Y.T."/>
            <person name="Sun W.H."/>
            <person name="Chen J."/>
            <person name="Chen Y.Q."/>
            <person name="Ai Y."/>
            <person name="Zhai J.W."/>
            <person name="Wu S.S."/>
            <person name="Zhou Z."/>
            <person name="Hsiao Y.Y."/>
            <person name="Wu W.L."/>
            <person name="Chen Y.Y."/>
            <person name="Lin Y.F."/>
            <person name="Hsu J.L."/>
            <person name="Li C.Y."/>
            <person name="Wang Z.W."/>
            <person name="Zhao X."/>
            <person name="Zhong W.Y."/>
            <person name="Ma X.K."/>
            <person name="Ma L."/>
            <person name="Huang J."/>
            <person name="Chen G.Z."/>
            <person name="Huang M.Z."/>
            <person name="Huang L."/>
            <person name="Peng D.H."/>
            <person name="Luo Y.B."/>
            <person name="Zou S.Q."/>
            <person name="Chen S.P."/>
            <person name="Lan S."/>
            <person name="Tsai W.C."/>
            <person name="Van de Peer Y."/>
            <person name="Liu Z.J."/>
        </authorList>
    </citation>
    <scope>NUCLEOTIDE SEQUENCE [LARGE SCALE GENOMIC DNA]</scope>
    <source>
        <strain evidence="7">Lor287</strain>
    </source>
</reference>
<keyword evidence="2 4" id="KW-0808">Transferase</keyword>
<dbReference type="EMBL" id="JBBWWQ010000011">
    <property type="protein sequence ID" value="KAK8935340.1"/>
    <property type="molecule type" value="Genomic_DNA"/>
</dbReference>
<dbReference type="GO" id="GO:0003950">
    <property type="term" value="F:NAD+ poly-ADP-ribosyltransferase activity"/>
    <property type="evidence" value="ECO:0007669"/>
    <property type="project" value="UniProtKB-UniRule"/>
</dbReference>
<accession>A0AAP0G338</accession>